<dbReference type="PROSITE" id="PS51186">
    <property type="entry name" value="GNAT"/>
    <property type="match status" value="1"/>
</dbReference>
<dbReference type="PANTHER" id="PTHR30055">
    <property type="entry name" value="HTH-TYPE TRANSCRIPTIONAL REGULATOR RUTR"/>
    <property type="match status" value="1"/>
</dbReference>
<gene>
    <name evidence="7" type="ORF">SAMN04515656_101156</name>
</gene>
<evidence type="ECO:0000259" key="5">
    <source>
        <dbReference type="PROSITE" id="PS50977"/>
    </source>
</evidence>
<dbReference type="GO" id="GO:0016747">
    <property type="term" value="F:acyltransferase activity, transferring groups other than amino-acyl groups"/>
    <property type="evidence" value="ECO:0007669"/>
    <property type="project" value="InterPro"/>
</dbReference>
<feature type="domain" description="HTH tetR-type" evidence="5">
    <location>
        <begin position="9"/>
        <end position="69"/>
    </location>
</feature>
<dbReference type="PROSITE" id="PS50977">
    <property type="entry name" value="HTH_TETR_2"/>
    <property type="match status" value="1"/>
</dbReference>
<evidence type="ECO:0000256" key="1">
    <source>
        <dbReference type="ARBA" id="ARBA00023015"/>
    </source>
</evidence>
<dbReference type="EMBL" id="FNRK01000001">
    <property type="protein sequence ID" value="SDZ92395.1"/>
    <property type="molecule type" value="Genomic_DNA"/>
</dbReference>
<dbReference type="OrthoDB" id="8365150at2"/>
<dbReference type="InterPro" id="IPR000182">
    <property type="entry name" value="GNAT_dom"/>
</dbReference>
<evidence type="ECO:0000256" key="4">
    <source>
        <dbReference type="PROSITE-ProRule" id="PRU00335"/>
    </source>
</evidence>
<evidence type="ECO:0000313" key="8">
    <source>
        <dbReference type="Proteomes" id="UP000199394"/>
    </source>
</evidence>
<keyword evidence="2 4" id="KW-0238">DNA-binding</keyword>
<evidence type="ECO:0000256" key="3">
    <source>
        <dbReference type="ARBA" id="ARBA00023163"/>
    </source>
</evidence>
<dbReference type="Proteomes" id="UP000199394">
    <property type="component" value="Unassembled WGS sequence"/>
</dbReference>
<proteinExistence type="predicted"/>
<dbReference type="InterPro" id="IPR016181">
    <property type="entry name" value="Acyl_CoA_acyltransferase"/>
</dbReference>
<feature type="domain" description="N-acetyltransferase" evidence="6">
    <location>
        <begin position="197"/>
        <end position="343"/>
    </location>
</feature>
<dbReference type="InterPro" id="IPR001647">
    <property type="entry name" value="HTH_TetR"/>
</dbReference>
<dbReference type="PRINTS" id="PR00455">
    <property type="entry name" value="HTHTETR"/>
</dbReference>
<protein>
    <submittedName>
        <fullName evidence="7">DNA-binding transcriptional regulator, AcrR family</fullName>
    </submittedName>
</protein>
<keyword evidence="8" id="KW-1185">Reference proteome</keyword>
<dbReference type="SUPFAM" id="SSF46689">
    <property type="entry name" value="Homeodomain-like"/>
    <property type="match status" value="1"/>
</dbReference>
<dbReference type="RefSeq" id="WP_090304181.1">
    <property type="nucleotide sequence ID" value="NZ_FNRK01000001.1"/>
</dbReference>
<feature type="DNA-binding region" description="H-T-H motif" evidence="4">
    <location>
        <begin position="32"/>
        <end position="51"/>
    </location>
</feature>
<dbReference type="InterPro" id="IPR009057">
    <property type="entry name" value="Homeodomain-like_sf"/>
</dbReference>
<dbReference type="STRING" id="81409.SAMN04515656_101156"/>
<organism evidence="7 8">
    <name type="scientific">Eubacterium aggregans</name>
    <dbReference type="NCBI Taxonomy" id="81409"/>
    <lineage>
        <taxon>Bacteria</taxon>
        <taxon>Bacillati</taxon>
        <taxon>Bacillota</taxon>
        <taxon>Clostridia</taxon>
        <taxon>Eubacteriales</taxon>
        <taxon>Eubacteriaceae</taxon>
        <taxon>Eubacterium</taxon>
    </lineage>
</organism>
<keyword evidence="3" id="KW-0804">Transcription</keyword>
<dbReference type="AlphaFoldDB" id="A0A1H3WZ10"/>
<evidence type="ECO:0000259" key="6">
    <source>
        <dbReference type="PROSITE" id="PS51186"/>
    </source>
</evidence>
<dbReference type="InterPro" id="IPR050109">
    <property type="entry name" value="HTH-type_TetR-like_transc_reg"/>
</dbReference>
<reference evidence="7 8" key="1">
    <citation type="submission" date="2016-10" db="EMBL/GenBank/DDBJ databases">
        <authorList>
            <person name="de Groot N.N."/>
        </authorList>
    </citation>
    <scope>NUCLEOTIDE SEQUENCE [LARGE SCALE GENOMIC DNA]</scope>
    <source>
        <strain evidence="7 8">SR12</strain>
    </source>
</reference>
<accession>A0A1H3WZ10</accession>
<dbReference type="Gene3D" id="1.10.357.10">
    <property type="entry name" value="Tetracycline Repressor, domain 2"/>
    <property type="match status" value="1"/>
</dbReference>
<evidence type="ECO:0000313" key="7">
    <source>
        <dbReference type="EMBL" id="SDZ92395.1"/>
    </source>
</evidence>
<dbReference type="Pfam" id="PF13508">
    <property type="entry name" value="Acetyltransf_7"/>
    <property type="match status" value="1"/>
</dbReference>
<name>A0A1H3WZ10_9FIRM</name>
<sequence length="353" mass="39577">MSRKTVGDGGKRDEIVGAALQLFLENGYDGTSVRSIMNQAGGEVGLFYYYFKNKDKVFDAVLDLFFARYDADFSAIVAHGRRNPCRVMQDFFEYMERETTRFRAQYAGNLHRTVRWAIREHTLTIIEPYLRQVVDIQSDYYRIAPALAPEVAALYLTHGVGSAILHEDSTTYLKDRTEIKRGVSLLMGMPTDDQELRIPYPATAEDIPSWMVLVSRVKEHFPGLNEGEYKAQLAAYIQGNEAWVYRDGNTVVAALLFSKERQEIDFLAVSPDDCRHGLAARLVETAAAQFPVGTALSVTTYREGDPQGTAARALYKHLGFAEGELTEALGYPCQRLTLIVPDGTPVPRAKQKV</sequence>
<evidence type="ECO:0000256" key="2">
    <source>
        <dbReference type="ARBA" id="ARBA00023125"/>
    </source>
</evidence>
<dbReference type="PANTHER" id="PTHR30055:SF234">
    <property type="entry name" value="HTH-TYPE TRANSCRIPTIONAL REGULATOR BETI"/>
    <property type="match status" value="1"/>
</dbReference>
<dbReference type="GO" id="GO:0000976">
    <property type="term" value="F:transcription cis-regulatory region binding"/>
    <property type="evidence" value="ECO:0007669"/>
    <property type="project" value="TreeGrafter"/>
</dbReference>
<dbReference type="GO" id="GO:0003700">
    <property type="term" value="F:DNA-binding transcription factor activity"/>
    <property type="evidence" value="ECO:0007669"/>
    <property type="project" value="TreeGrafter"/>
</dbReference>
<dbReference type="SUPFAM" id="SSF55729">
    <property type="entry name" value="Acyl-CoA N-acyltransferases (Nat)"/>
    <property type="match status" value="1"/>
</dbReference>
<dbReference type="Pfam" id="PF00440">
    <property type="entry name" value="TetR_N"/>
    <property type="match status" value="1"/>
</dbReference>
<dbReference type="Gene3D" id="3.40.630.30">
    <property type="match status" value="1"/>
</dbReference>
<keyword evidence="1" id="KW-0805">Transcription regulation</keyword>
<dbReference type="CDD" id="cd04301">
    <property type="entry name" value="NAT_SF"/>
    <property type="match status" value="1"/>
</dbReference>